<evidence type="ECO:0000256" key="2">
    <source>
        <dbReference type="ARBA" id="ARBA00005128"/>
    </source>
</evidence>
<evidence type="ECO:0000256" key="8">
    <source>
        <dbReference type="RuleBase" id="RU004466"/>
    </source>
</evidence>
<dbReference type="PANTHER" id="PTHR43281">
    <property type="entry name" value="FARNESYL DIPHOSPHATE SYNTHASE"/>
    <property type="match status" value="1"/>
</dbReference>
<keyword evidence="10" id="KW-1185">Reference proteome</keyword>
<dbReference type="EMBL" id="JAGGNH010000001">
    <property type="protein sequence ID" value="KAJ0989234.1"/>
    <property type="molecule type" value="Genomic_DNA"/>
</dbReference>
<organism evidence="9 10">
    <name type="scientific">Dioscorea zingiberensis</name>
    <dbReference type="NCBI Taxonomy" id="325984"/>
    <lineage>
        <taxon>Eukaryota</taxon>
        <taxon>Viridiplantae</taxon>
        <taxon>Streptophyta</taxon>
        <taxon>Embryophyta</taxon>
        <taxon>Tracheophyta</taxon>
        <taxon>Spermatophyta</taxon>
        <taxon>Magnoliopsida</taxon>
        <taxon>Liliopsida</taxon>
        <taxon>Dioscoreales</taxon>
        <taxon>Dioscoreaceae</taxon>
        <taxon>Dioscorea</taxon>
    </lineage>
</organism>
<protein>
    <recommendedName>
        <fullName evidence="11">Geranylgeranyl diphosphate synthase</fullName>
    </recommendedName>
</protein>
<evidence type="ECO:0000256" key="1">
    <source>
        <dbReference type="ARBA" id="ARBA00001946"/>
    </source>
</evidence>
<proteinExistence type="inferred from homology"/>
<comment type="similarity">
    <text evidence="3 8">Belongs to the FPP/GGPP synthase family.</text>
</comment>
<keyword evidence="7" id="KW-0414">Isoprene biosynthesis</keyword>
<dbReference type="InterPro" id="IPR008949">
    <property type="entry name" value="Isoprenoid_synthase_dom_sf"/>
</dbReference>
<reference evidence="9" key="1">
    <citation type="submission" date="2021-03" db="EMBL/GenBank/DDBJ databases">
        <authorList>
            <person name="Li Z."/>
            <person name="Yang C."/>
        </authorList>
    </citation>
    <scope>NUCLEOTIDE SEQUENCE</scope>
    <source>
        <strain evidence="9">Dzin_1.0</strain>
        <tissue evidence="9">Leaf</tissue>
    </source>
</reference>
<evidence type="ECO:0000256" key="7">
    <source>
        <dbReference type="ARBA" id="ARBA00023229"/>
    </source>
</evidence>
<dbReference type="GO" id="GO:0004659">
    <property type="term" value="F:prenyltransferase activity"/>
    <property type="evidence" value="ECO:0007669"/>
    <property type="project" value="InterPro"/>
</dbReference>
<evidence type="ECO:0000313" key="10">
    <source>
        <dbReference type="Proteomes" id="UP001085076"/>
    </source>
</evidence>
<keyword evidence="5" id="KW-0479">Metal-binding</keyword>
<dbReference type="CDD" id="cd00685">
    <property type="entry name" value="Trans_IPPS_HT"/>
    <property type="match status" value="1"/>
</dbReference>
<dbReference type="Gene3D" id="1.10.600.10">
    <property type="entry name" value="Farnesyl Diphosphate Synthase"/>
    <property type="match status" value="1"/>
</dbReference>
<dbReference type="AlphaFoldDB" id="A0A9D5DCX0"/>
<keyword evidence="6" id="KW-0460">Magnesium</keyword>
<reference evidence="9" key="2">
    <citation type="journal article" date="2022" name="Hortic Res">
        <title>The genome of Dioscorea zingiberensis sheds light on the biosynthesis, origin and evolution of the medicinally important diosgenin saponins.</title>
        <authorList>
            <person name="Li Y."/>
            <person name="Tan C."/>
            <person name="Li Z."/>
            <person name="Guo J."/>
            <person name="Li S."/>
            <person name="Chen X."/>
            <person name="Wang C."/>
            <person name="Dai X."/>
            <person name="Yang H."/>
            <person name="Song W."/>
            <person name="Hou L."/>
            <person name="Xu J."/>
            <person name="Tong Z."/>
            <person name="Xu A."/>
            <person name="Yuan X."/>
            <person name="Wang W."/>
            <person name="Yang Q."/>
            <person name="Chen L."/>
            <person name="Sun Z."/>
            <person name="Wang K."/>
            <person name="Pan B."/>
            <person name="Chen J."/>
            <person name="Bao Y."/>
            <person name="Liu F."/>
            <person name="Qi X."/>
            <person name="Gang D.R."/>
            <person name="Wen J."/>
            <person name="Li J."/>
        </authorList>
    </citation>
    <scope>NUCLEOTIDE SEQUENCE</scope>
    <source>
        <strain evidence="9">Dzin_1.0</strain>
    </source>
</reference>
<evidence type="ECO:0000256" key="4">
    <source>
        <dbReference type="ARBA" id="ARBA00022679"/>
    </source>
</evidence>
<evidence type="ECO:0000256" key="5">
    <source>
        <dbReference type="ARBA" id="ARBA00022723"/>
    </source>
</evidence>
<dbReference type="Pfam" id="PF00348">
    <property type="entry name" value="polyprenyl_synt"/>
    <property type="match status" value="1"/>
</dbReference>
<dbReference type="NCBIfam" id="NF045485">
    <property type="entry name" value="FPPsyn"/>
    <property type="match status" value="1"/>
</dbReference>
<evidence type="ECO:0000313" key="9">
    <source>
        <dbReference type="EMBL" id="KAJ0989234.1"/>
    </source>
</evidence>
<dbReference type="InterPro" id="IPR053378">
    <property type="entry name" value="Prenyl_diphosphate_synthase"/>
</dbReference>
<comment type="cofactor">
    <cofactor evidence="1">
        <name>Mg(2+)</name>
        <dbReference type="ChEBI" id="CHEBI:18420"/>
    </cofactor>
</comment>
<name>A0A9D5DCX0_9LILI</name>
<sequence>MASNAASLLLPKLSNLHYYRSSSSPRSSPNLGQVDNFDFHGYMATKLSHVNEALNLAVPLRHPTKLHQAMRYSLLAGGKRVRPLLAIASCELVGGHESAAMPVACATEMIHTMSLIHDDLPCMDNDDLRRGIPTNHKVYGEDIAILAGDALLSLSFEHVAVCSAAAAAAVPPERVVQVLAELAAGVGPAGIVAGQVVDVESEGKEVDVGMLEFIHVHKTGKLLEAAAVCGAVVGGGDSAAVEKVRRYARCVGLLFQVVDDILDVTSSSEVLGKTAAKDLVSRKATYPKLMGLDGAKEFAKTLMAEAEDELSGFPAQRAAPLYHLARYVARREN</sequence>
<comment type="caution">
    <text evidence="9">The sequence shown here is derived from an EMBL/GenBank/DDBJ whole genome shotgun (WGS) entry which is preliminary data.</text>
</comment>
<dbReference type="PROSITE" id="PS00444">
    <property type="entry name" value="POLYPRENYL_SYNTHASE_2"/>
    <property type="match status" value="1"/>
</dbReference>
<dbReference type="InterPro" id="IPR000092">
    <property type="entry name" value="Polyprenyl_synt"/>
</dbReference>
<gene>
    <name evidence="9" type="ORF">J5N97_007590</name>
</gene>
<dbReference type="Proteomes" id="UP001085076">
    <property type="component" value="Miscellaneous, Linkage group lg01"/>
</dbReference>
<dbReference type="SFLD" id="SFLDS00005">
    <property type="entry name" value="Isoprenoid_Synthase_Type_I"/>
    <property type="match status" value="1"/>
</dbReference>
<dbReference type="GO" id="GO:0046872">
    <property type="term" value="F:metal ion binding"/>
    <property type="evidence" value="ECO:0007669"/>
    <property type="project" value="UniProtKB-KW"/>
</dbReference>
<keyword evidence="4 8" id="KW-0808">Transferase</keyword>
<dbReference type="SFLD" id="SFLDG01017">
    <property type="entry name" value="Polyprenyl_Transferase_Like"/>
    <property type="match status" value="1"/>
</dbReference>
<evidence type="ECO:0008006" key="11">
    <source>
        <dbReference type="Google" id="ProtNLM"/>
    </source>
</evidence>
<evidence type="ECO:0000256" key="6">
    <source>
        <dbReference type="ARBA" id="ARBA00022842"/>
    </source>
</evidence>
<dbReference type="SUPFAM" id="SSF48576">
    <property type="entry name" value="Terpenoid synthases"/>
    <property type="match status" value="1"/>
</dbReference>
<dbReference type="GO" id="GO:0005737">
    <property type="term" value="C:cytoplasm"/>
    <property type="evidence" value="ECO:0007669"/>
    <property type="project" value="UniProtKB-ARBA"/>
</dbReference>
<dbReference type="FunFam" id="1.10.600.10:FF:000001">
    <property type="entry name" value="Geranylgeranyl diphosphate synthase"/>
    <property type="match status" value="1"/>
</dbReference>
<dbReference type="PROSITE" id="PS00723">
    <property type="entry name" value="POLYPRENYL_SYNTHASE_1"/>
    <property type="match status" value="1"/>
</dbReference>
<dbReference type="PANTHER" id="PTHR43281:SF1">
    <property type="entry name" value="FARNESYL DIPHOSPHATE SYNTHASE"/>
    <property type="match status" value="1"/>
</dbReference>
<comment type="pathway">
    <text evidence="2">Isoprenoid biosynthesis.</text>
</comment>
<accession>A0A9D5DCX0</accession>
<dbReference type="OrthoDB" id="673477at2759"/>
<dbReference type="InterPro" id="IPR033749">
    <property type="entry name" value="Polyprenyl_synt_CS"/>
</dbReference>
<evidence type="ECO:0000256" key="3">
    <source>
        <dbReference type="ARBA" id="ARBA00006706"/>
    </source>
</evidence>
<dbReference type="GO" id="GO:0008299">
    <property type="term" value="P:isoprenoid biosynthetic process"/>
    <property type="evidence" value="ECO:0007669"/>
    <property type="project" value="UniProtKB-KW"/>
</dbReference>